<sequence>MIKPNLTYKIRRKAVAHFDVQSITANLNSPVVVSQKNTITGASAASKNTCVDQGDGKSNSLVMSCPCFRNEIGTEKEVAIVLNRLTASQNQAQTDDSLIIHCPSMASGLSLLEDCSARWKINVCPYQKMLSSSTNINNGAEQNKCFIIENCDIGASYYRIHFYGLEHQNWFGIDDNLGPIAISIRKERVNSPKPSINNSTNNGNGNGNGLYSGISTGTSNTPANSSNNNNNNINSNNNNNSSNNMVNGQTNGQVNVASSNSSSSSSSGSVPNNRIKHQYRIIIRTSQLSVLRGAVYEDYIPALASSRHTNHNNHHAKEVLEYIAPELNLNALRLGVSNADEQLLKLDEQVITRTYKVGVLYCKAGQGTEEEMYNNESSSPQFEEFLSCLGEQVRLKGFDKYRAGLDNKTDTTGLYSIYANYNDCEIMFHVSTLLPYTPNNKQQLLRKRHIGNDIVTIVFQEPGALPFTPRSIRSHFQHVFIIVRVLPPESGGNRESDDGETGAGTNGNNFENNNGTGVTRYAVAVTRSKEVPVFGPPIPDKGIFLRSKEFTEFLLAKIINGENAAHKSEKFSSMAQRTRHGYLKDLATNYVTNTTLSDISCGNSASAKLVSTIFGSSKRRGSHRVKDWQFIGDPFIRGAIVWEVTVNDYGQSKLVDCFVGISGDTTIIIEEATKQTLFACPNISILGWDASHSNYIEIFCHQGECIRLNCKDQGLDLDEISEIKTRLASVTNGCQTKELILKRNNQGQLGFHIEPDGIVTDVEKFAFAWNAGLRPNCRIVKICEVVTATLNYTDMIDYLKTSSTVKITILDPNADGSPKRGCNLPKCPYLSFMAGGSSNNNNNNNNINNSLGRDSHLASQPTSSLNSVNHGSDYENIGIMIEPKKYHFSTDFKNGLLHRFQYTGTTASAAAASVANKNIGLPLGNYPTPFASSHSSKSLTVSPEKEKDISKLTPSSSSSNIYSNLGSSQLHFTSSSFVSGLTRFTNSKREPLRPKSTTNECTSSPSPGSSSSTTSTAFIGNTTNNNSAKQTLPGSSSITMSPPTIPKGLSKDHIVLHHLGNVMLSRSELCLASKNCGPIPNIKPTSSPTNQSMTLTNNIIQPLSSSSSSSSSSHTRSHSHHFTKLGASSALGLPYTHSPNASLNRTGSVLKHLGSSSAVEALSAVSPSPSEWSNSAWSSPRIGRRTFEPPSSRTTTTSSTVGGLGGSSQASGGSNLSSSSNNNNITSYSNAASSREIFVNNRGKPVLSTNQHLSSSSSSSTKYSNARSNSLTDRIKIRSGSHKSSGSSCSGSSTSTTLQEDLLKLISPDFLVQSNTGDCESNDNTSGGETSTSQYSTPYSSLERSSTKEMPCKDVDQVILTVAQPAQVIFSQPSSPTDFSKSDSGVYGGSGSVCKGNEPTGNKESSPSRSSSVLSRSVTIGSLPLSRSSPSSSSTGDKMLSSLNSSSSPEEDVSIDWPTLVETATKAMAINDTNSTGSGDGISAKSDNALDHWLREFGANGNSATNGHLSGLQRSGENLKELEETVKKLQYDLVKEQSDKAKLAELVKSLEKENSRLQEEQKTAILQLKTLTDFFFHR</sequence>
<feature type="compositionally biased region" description="Polar residues" evidence="5">
    <location>
        <begin position="245"/>
        <end position="257"/>
    </location>
</feature>
<evidence type="ECO:0000313" key="8">
    <source>
        <dbReference type="Proteomes" id="UP000015104"/>
    </source>
</evidence>
<feature type="compositionally biased region" description="Low complexity" evidence="5">
    <location>
        <begin position="841"/>
        <end position="850"/>
    </location>
</feature>
<feature type="region of interest" description="Disordered" evidence="5">
    <location>
        <begin position="490"/>
        <end position="516"/>
    </location>
</feature>
<dbReference type="InterPro" id="IPR035974">
    <property type="entry name" value="Rap/Ran-GAP_sf"/>
</dbReference>
<dbReference type="InterPro" id="IPR050989">
    <property type="entry name" value="Rap1_Ran_GAP"/>
</dbReference>
<keyword evidence="1" id="KW-0343">GTPase activation</keyword>
<feature type="compositionally biased region" description="Low complexity" evidence="5">
    <location>
        <begin position="1164"/>
        <end position="1180"/>
    </location>
</feature>
<protein>
    <recommendedName>
        <fullName evidence="6">Rap-GAP domain-containing protein</fullName>
    </recommendedName>
</protein>
<feature type="region of interest" description="Disordered" evidence="5">
    <location>
        <begin position="1101"/>
        <end position="1122"/>
    </location>
</feature>
<feature type="region of interest" description="Disordered" evidence="5">
    <location>
        <begin position="841"/>
        <end position="869"/>
    </location>
</feature>
<feature type="compositionally biased region" description="Polar residues" evidence="5">
    <location>
        <begin position="1017"/>
        <end position="1032"/>
    </location>
</feature>
<feature type="region of interest" description="Disordered" evidence="5">
    <location>
        <begin position="985"/>
        <end position="1043"/>
    </location>
</feature>
<dbReference type="eggNOG" id="KOG3686">
    <property type="taxonomic scope" value="Eukaryota"/>
</dbReference>
<feature type="region of interest" description="Disordered" evidence="5">
    <location>
        <begin position="1371"/>
        <end position="1455"/>
    </location>
</feature>
<feature type="compositionally biased region" description="Polar residues" evidence="5">
    <location>
        <begin position="932"/>
        <end position="941"/>
    </location>
</feature>
<feature type="coiled-coil region" evidence="4">
    <location>
        <begin position="1512"/>
        <end position="1567"/>
    </location>
</feature>
<dbReference type="CDD" id="cd06745">
    <property type="entry name" value="PDZ_SIPA1-like"/>
    <property type="match status" value="1"/>
</dbReference>
<dbReference type="PANTHER" id="PTHR15711:SF22">
    <property type="entry name" value="RAP-GAP DOMAIN-CONTAINING PROTEIN"/>
    <property type="match status" value="1"/>
</dbReference>
<dbReference type="Pfam" id="PF02145">
    <property type="entry name" value="Rap_GAP"/>
    <property type="match status" value="1"/>
</dbReference>
<dbReference type="SUPFAM" id="SSF50156">
    <property type="entry name" value="PDZ domain-like"/>
    <property type="match status" value="1"/>
</dbReference>
<feature type="region of interest" description="Disordered" evidence="5">
    <location>
        <begin position="932"/>
        <end position="959"/>
    </location>
</feature>
<dbReference type="SUPFAM" id="SSF111347">
    <property type="entry name" value="Rap/Ran-GAP"/>
    <property type="match status" value="1"/>
</dbReference>
<evidence type="ECO:0000256" key="2">
    <source>
        <dbReference type="ARBA" id="ARBA00022553"/>
    </source>
</evidence>
<dbReference type="Gene3D" id="3.40.50.11210">
    <property type="entry name" value="Rap/Ran-GAP"/>
    <property type="match status" value="1"/>
</dbReference>
<feature type="compositionally biased region" description="Low complexity" evidence="5">
    <location>
        <begin position="1405"/>
        <end position="1448"/>
    </location>
</feature>
<reference evidence="8" key="1">
    <citation type="submission" date="2011-08" db="EMBL/GenBank/DDBJ databases">
        <authorList>
            <person name="Rombauts S."/>
        </authorList>
    </citation>
    <scope>NUCLEOTIDE SEQUENCE</scope>
    <source>
        <strain evidence="8">London</strain>
    </source>
</reference>
<feature type="compositionally biased region" description="Low complexity" evidence="5">
    <location>
        <begin position="1033"/>
        <end position="1042"/>
    </location>
</feature>
<name>T1KAU6_TETUR</name>
<dbReference type="GO" id="GO:0051056">
    <property type="term" value="P:regulation of small GTPase mediated signal transduction"/>
    <property type="evidence" value="ECO:0007669"/>
    <property type="project" value="InterPro"/>
</dbReference>
<evidence type="ECO:0000313" key="7">
    <source>
        <dbReference type="EnsemblMetazoa" id="tetur08g01800.1"/>
    </source>
</evidence>
<feature type="compositionally biased region" description="Low complexity" evidence="5">
    <location>
        <begin position="1248"/>
        <end position="1270"/>
    </location>
</feature>
<gene>
    <name evidence="7" type="primary">107362450</name>
</gene>
<dbReference type="PANTHER" id="PTHR15711">
    <property type="entry name" value="RAP GTPASE-ACTIVATING PROTEIN"/>
    <property type="match status" value="1"/>
</dbReference>
<feature type="region of interest" description="Disordered" evidence="5">
    <location>
        <begin position="1164"/>
        <end position="1222"/>
    </location>
</feature>
<feature type="compositionally biased region" description="Polar residues" evidence="5">
    <location>
        <begin position="857"/>
        <end position="869"/>
    </location>
</feature>
<dbReference type="STRING" id="32264.T1KAU6"/>
<dbReference type="InterPro" id="IPR001478">
    <property type="entry name" value="PDZ"/>
</dbReference>
<dbReference type="GO" id="GO:0005737">
    <property type="term" value="C:cytoplasm"/>
    <property type="evidence" value="ECO:0007669"/>
    <property type="project" value="TreeGrafter"/>
</dbReference>
<dbReference type="Pfam" id="PF21022">
    <property type="entry name" value="Rap-GAP_dimer"/>
    <property type="match status" value="1"/>
</dbReference>
<dbReference type="InterPro" id="IPR036034">
    <property type="entry name" value="PDZ_sf"/>
</dbReference>
<dbReference type="HOGENOM" id="CLU_251432_0_0_1"/>
<evidence type="ECO:0000256" key="5">
    <source>
        <dbReference type="SAM" id="MobiDB-lite"/>
    </source>
</evidence>
<dbReference type="FunFam" id="3.40.50.11210:FF:000002">
    <property type="entry name" value="Signal-induced proliferation-associated 1-like protein 1"/>
    <property type="match status" value="1"/>
</dbReference>
<feature type="compositionally biased region" description="Low complexity" evidence="5">
    <location>
        <begin position="1330"/>
        <end position="1341"/>
    </location>
</feature>
<accession>T1KAU6</accession>
<feature type="region of interest" description="Disordered" evidence="5">
    <location>
        <begin position="1246"/>
        <end position="1270"/>
    </location>
</feature>
<proteinExistence type="predicted"/>
<keyword evidence="3 4" id="KW-0175">Coiled coil</keyword>
<dbReference type="PROSITE" id="PS50085">
    <property type="entry name" value="RAPGAP"/>
    <property type="match status" value="1"/>
</dbReference>
<feature type="compositionally biased region" description="Low complexity" evidence="5">
    <location>
        <begin position="1104"/>
        <end position="1114"/>
    </location>
</feature>
<organism evidence="7 8">
    <name type="scientific">Tetranychus urticae</name>
    <name type="common">Two-spotted spider mite</name>
    <dbReference type="NCBI Taxonomy" id="32264"/>
    <lineage>
        <taxon>Eukaryota</taxon>
        <taxon>Metazoa</taxon>
        <taxon>Ecdysozoa</taxon>
        <taxon>Arthropoda</taxon>
        <taxon>Chelicerata</taxon>
        <taxon>Arachnida</taxon>
        <taxon>Acari</taxon>
        <taxon>Acariformes</taxon>
        <taxon>Trombidiformes</taxon>
        <taxon>Prostigmata</taxon>
        <taxon>Eleutherengona</taxon>
        <taxon>Raphignathae</taxon>
        <taxon>Tetranychoidea</taxon>
        <taxon>Tetranychidae</taxon>
        <taxon>Tetranychus</taxon>
    </lineage>
</organism>
<feature type="compositionally biased region" description="Low complexity" evidence="5">
    <location>
        <begin position="258"/>
        <end position="269"/>
    </location>
</feature>
<feature type="region of interest" description="Disordered" evidence="5">
    <location>
        <begin position="1314"/>
        <end position="1350"/>
    </location>
</feature>
<dbReference type="KEGG" id="tut:107362450"/>
<feature type="compositionally biased region" description="Polar residues" evidence="5">
    <location>
        <begin position="1314"/>
        <end position="1329"/>
    </location>
</feature>
<feature type="region of interest" description="Disordered" evidence="5">
    <location>
        <begin position="190"/>
        <end position="272"/>
    </location>
</feature>
<dbReference type="GO" id="GO:0005096">
    <property type="term" value="F:GTPase activator activity"/>
    <property type="evidence" value="ECO:0007669"/>
    <property type="project" value="UniProtKB-KW"/>
</dbReference>
<dbReference type="SMART" id="SM00228">
    <property type="entry name" value="PDZ"/>
    <property type="match status" value="1"/>
</dbReference>
<feature type="compositionally biased region" description="Low complexity" evidence="5">
    <location>
        <begin position="1191"/>
        <end position="1222"/>
    </location>
</feature>
<dbReference type="InterPro" id="IPR000331">
    <property type="entry name" value="Rap/Ran_GAP_dom"/>
</dbReference>
<evidence type="ECO:0000259" key="6">
    <source>
        <dbReference type="PROSITE" id="PS50085"/>
    </source>
</evidence>
<feature type="compositionally biased region" description="Low complexity" evidence="5">
    <location>
        <begin position="506"/>
        <end position="516"/>
    </location>
</feature>
<feature type="compositionally biased region" description="Polar residues" evidence="5">
    <location>
        <begin position="213"/>
        <end position="223"/>
    </location>
</feature>
<keyword evidence="8" id="KW-1185">Reference proteome</keyword>
<dbReference type="EnsemblMetazoa" id="tetur08g01800.1">
    <property type="protein sequence ID" value="tetur08g01800.1"/>
    <property type="gene ID" value="tetur08g01800"/>
</dbReference>
<dbReference type="OMA" id="CESNDNT"/>
<evidence type="ECO:0000256" key="1">
    <source>
        <dbReference type="ARBA" id="ARBA00022468"/>
    </source>
</evidence>
<feature type="compositionally biased region" description="Low complexity" evidence="5">
    <location>
        <begin position="224"/>
        <end position="244"/>
    </location>
</feature>
<keyword evidence="2" id="KW-0597">Phosphoprotein</keyword>
<reference evidence="7" key="2">
    <citation type="submission" date="2015-06" db="UniProtKB">
        <authorList>
            <consortium name="EnsemblMetazoa"/>
        </authorList>
    </citation>
    <scope>IDENTIFICATION</scope>
</reference>
<dbReference type="Gene3D" id="2.30.42.10">
    <property type="match status" value="1"/>
</dbReference>
<dbReference type="EMBL" id="CAEY01001943">
    <property type="status" value="NOT_ANNOTATED_CDS"/>
    <property type="molecule type" value="Genomic_DNA"/>
</dbReference>
<evidence type="ECO:0000256" key="3">
    <source>
        <dbReference type="ARBA" id="ARBA00023054"/>
    </source>
</evidence>
<dbReference type="Proteomes" id="UP000015104">
    <property type="component" value="Unassembled WGS sequence"/>
</dbReference>
<feature type="compositionally biased region" description="Low complexity" evidence="5">
    <location>
        <begin position="1002"/>
        <end position="1016"/>
    </location>
</feature>
<feature type="domain" description="Rap-GAP" evidence="6">
    <location>
        <begin position="343"/>
        <end position="586"/>
    </location>
</feature>
<evidence type="ECO:0000256" key="4">
    <source>
        <dbReference type="SAM" id="Coils"/>
    </source>
</evidence>
<dbReference type="OrthoDB" id="2499658at2759"/>